<keyword evidence="4" id="KW-0863">Zinc-finger</keyword>
<reference evidence="7 8" key="1">
    <citation type="submission" date="2014-02" db="EMBL/GenBank/DDBJ databases">
        <title>Transposable element dynamics among asymbiotic and ectomycorrhizal Amanita fungi.</title>
        <authorList>
            <consortium name="DOE Joint Genome Institute"/>
            <person name="Hess J."/>
            <person name="Skrede I."/>
            <person name="Wolfe B."/>
            <person name="LaButti K."/>
            <person name="Ohm R.A."/>
            <person name="Grigoriev I.V."/>
            <person name="Pringle A."/>
        </authorList>
    </citation>
    <scope>NUCLEOTIDE SEQUENCE [LARGE SCALE GENOMIC DNA]</scope>
    <source>
        <strain evidence="7 8">SKay4041</strain>
    </source>
</reference>
<dbReference type="Pfam" id="PF12796">
    <property type="entry name" value="Ank_2"/>
    <property type="match status" value="1"/>
</dbReference>
<feature type="compositionally biased region" description="Polar residues" evidence="5">
    <location>
        <begin position="354"/>
        <end position="363"/>
    </location>
</feature>
<evidence type="ECO:0000259" key="6">
    <source>
        <dbReference type="PROSITE" id="PS50103"/>
    </source>
</evidence>
<feature type="zinc finger region" description="C3H1-type" evidence="4">
    <location>
        <begin position="391"/>
        <end position="418"/>
    </location>
</feature>
<dbReference type="STRING" id="703135.A0A2A9NW91"/>
<feature type="region of interest" description="Disordered" evidence="5">
    <location>
        <begin position="89"/>
        <end position="108"/>
    </location>
</feature>
<dbReference type="GO" id="GO:0010468">
    <property type="term" value="P:regulation of gene expression"/>
    <property type="evidence" value="ECO:0007669"/>
    <property type="project" value="UniProtKB-ARBA"/>
</dbReference>
<dbReference type="SUPFAM" id="SSF48403">
    <property type="entry name" value="Ankyrin repeat"/>
    <property type="match status" value="1"/>
</dbReference>
<sequence length="615" mass="65707">MVSPLWKACSQGDLTAVCDLLNDASTVDIEIKDHTGVTPLIEAIRNAHVEVVRALLDKGADPTNSSSQGPPEHHTSDPVIIELLSQAQRKMNQSSSQENTYQLESSEDADKRYYAPPYPYYPTLSAPPPPMPDGAPMYYPPPPPPVAGENHAAGGIGNLPPPEIARFIPCRYFPACRYGSSCIFAHPQTPYYQGPMPPPQYPPYDPSLNAQPFAPNYYAVSPPAFQPPNGVPHMTPISPPGPPQIVHGRSPSEVAPPSQNPYTANGVPLPYNSMPPSVYPHQGQVPLPMSVPPLPTVHHLPPLHPPGPQSPSTLYNQAPLPTPMFNGPQDNSNSYPPPLPPSVPLAYPEINGDSKASSSNAQSDGFGLAPHAQRDGIPHGRRGTGRGGSFGGRKPACIFFPSGRCKNGDDCRFPHVLPDSTNSQTPSFYSNRGTARGRSYGTANGFAAIDEKLANMNIRDVYNHHHSSGGRSRFNQGSKNYHGSSMNGIHTHKKGFTPVKQRVPNADEFPVLGGSITPPNRNTNGLPNGAPTAAQVLQAPPPTRKDTSQSSTRGTTPDFSRVNGVKDIFNIVAEVPASSPITTEQSQQVTNKLPVSFAAAANSNTDVSKEVSVSA</sequence>
<dbReference type="Proteomes" id="UP000242287">
    <property type="component" value="Unassembled WGS sequence"/>
</dbReference>
<feature type="compositionally biased region" description="Polar residues" evidence="5">
    <location>
        <begin position="89"/>
        <end position="104"/>
    </location>
</feature>
<feature type="zinc finger region" description="C3H1-type" evidence="4">
    <location>
        <begin position="164"/>
        <end position="189"/>
    </location>
</feature>
<dbReference type="EMBL" id="KZ301969">
    <property type="protein sequence ID" value="PFH54849.1"/>
    <property type="molecule type" value="Genomic_DNA"/>
</dbReference>
<keyword evidence="8" id="KW-1185">Reference proteome</keyword>
<keyword evidence="1" id="KW-0677">Repeat</keyword>
<keyword evidence="4" id="KW-0862">Zinc</keyword>
<feature type="region of interest" description="Disordered" evidence="5">
    <location>
        <begin position="298"/>
        <end position="392"/>
    </location>
</feature>
<evidence type="ECO:0000256" key="5">
    <source>
        <dbReference type="SAM" id="MobiDB-lite"/>
    </source>
</evidence>
<evidence type="ECO:0000256" key="3">
    <source>
        <dbReference type="PROSITE-ProRule" id="PRU00023"/>
    </source>
</evidence>
<accession>A0A2A9NW91</accession>
<dbReference type="SMART" id="SM00356">
    <property type="entry name" value="ZnF_C3H1"/>
    <property type="match status" value="2"/>
</dbReference>
<evidence type="ECO:0000256" key="4">
    <source>
        <dbReference type="PROSITE-ProRule" id="PRU00723"/>
    </source>
</evidence>
<dbReference type="PANTHER" id="PTHR24173">
    <property type="entry name" value="ANKYRIN REPEAT CONTAINING"/>
    <property type="match status" value="1"/>
</dbReference>
<feature type="compositionally biased region" description="Polar residues" evidence="5">
    <location>
        <begin position="548"/>
        <end position="558"/>
    </location>
</feature>
<organism evidence="7 8">
    <name type="scientific">Amanita thiersii Skay4041</name>
    <dbReference type="NCBI Taxonomy" id="703135"/>
    <lineage>
        <taxon>Eukaryota</taxon>
        <taxon>Fungi</taxon>
        <taxon>Dikarya</taxon>
        <taxon>Basidiomycota</taxon>
        <taxon>Agaricomycotina</taxon>
        <taxon>Agaricomycetes</taxon>
        <taxon>Agaricomycetidae</taxon>
        <taxon>Agaricales</taxon>
        <taxon>Pluteineae</taxon>
        <taxon>Amanitaceae</taxon>
        <taxon>Amanita</taxon>
    </lineage>
</organism>
<keyword evidence="2 3" id="KW-0040">ANK repeat</keyword>
<evidence type="ECO:0000256" key="2">
    <source>
        <dbReference type="ARBA" id="ARBA00023043"/>
    </source>
</evidence>
<feature type="region of interest" description="Disordered" evidence="5">
    <location>
        <begin position="512"/>
        <end position="561"/>
    </location>
</feature>
<dbReference type="PANTHER" id="PTHR24173:SF74">
    <property type="entry name" value="ANKYRIN REPEAT DOMAIN-CONTAINING PROTEIN 16"/>
    <property type="match status" value="1"/>
</dbReference>
<proteinExistence type="predicted"/>
<dbReference type="Gene3D" id="1.25.40.20">
    <property type="entry name" value="Ankyrin repeat-containing domain"/>
    <property type="match status" value="1"/>
</dbReference>
<dbReference type="OrthoDB" id="20872at2759"/>
<dbReference type="PROSITE" id="PS50297">
    <property type="entry name" value="ANK_REP_REGION"/>
    <property type="match status" value="1"/>
</dbReference>
<dbReference type="Gene3D" id="4.10.1000.10">
    <property type="entry name" value="Zinc finger, CCCH-type"/>
    <property type="match status" value="1"/>
</dbReference>
<feature type="region of interest" description="Disordered" evidence="5">
    <location>
        <begin position="245"/>
        <end position="264"/>
    </location>
</feature>
<dbReference type="InterPro" id="IPR000571">
    <property type="entry name" value="Znf_CCCH"/>
</dbReference>
<dbReference type="PROSITE" id="PS50103">
    <property type="entry name" value="ZF_C3H1"/>
    <property type="match status" value="2"/>
</dbReference>
<keyword evidence="4" id="KW-0479">Metal-binding</keyword>
<dbReference type="InterPro" id="IPR002110">
    <property type="entry name" value="Ankyrin_rpt"/>
</dbReference>
<evidence type="ECO:0000256" key="1">
    <source>
        <dbReference type="ARBA" id="ARBA00022737"/>
    </source>
</evidence>
<feature type="compositionally biased region" description="Polar residues" evidence="5">
    <location>
        <begin position="517"/>
        <end position="526"/>
    </location>
</feature>
<dbReference type="AlphaFoldDB" id="A0A2A9NW91"/>
<name>A0A2A9NW91_9AGAR</name>
<feature type="domain" description="C3H1-type" evidence="6">
    <location>
        <begin position="164"/>
        <end position="189"/>
    </location>
</feature>
<gene>
    <name evidence="7" type="ORF">AMATHDRAFT_72605</name>
</gene>
<feature type="domain" description="C3H1-type" evidence="6">
    <location>
        <begin position="391"/>
        <end position="418"/>
    </location>
</feature>
<dbReference type="SMART" id="SM00248">
    <property type="entry name" value="ANK"/>
    <property type="match status" value="1"/>
</dbReference>
<protein>
    <recommendedName>
        <fullName evidence="6">C3H1-type domain-containing protein</fullName>
    </recommendedName>
</protein>
<dbReference type="GO" id="GO:0008270">
    <property type="term" value="F:zinc ion binding"/>
    <property type="evidence" value="ECO:0007669"/>
    <property type="project" value="UniProtKB-KW"/>
</dbReference>
<evidence type="ECO:0000313" key="7">
    <source>
        <dbReference type="EMBL" id="PFH54849.1"/>
    </source>
</evidence>
<dbReference type="PROSITE" id="PS50088">
    <property type="entry name" value="ANK_REPEAT"/>
    <property type="match status" value="1"/>
</dbReference>
<feature type="repeat" description="ANK" evidence="3">
    <location>
        <begin position="35"/>
        <end position="67"/>
    </location>
</feature>
<dbReference type="Pfam" id="PF14608">
    <property type="entry name" value="zf-CCCH_2"/>
    <property type="match status" value="2"/>
</dbReference>
<dbReference type="InterPro" id="IPR036770">
    <property type="entry name" value="Ankyrin_rpt-contain_sf"/>
</dbReference>
<evidence type="ECO:0000313" key="8">
    <source>
        <dbReference type="Proteomes" id="UP000242287"/>
    </source>
</evidence>